<dbReference type="AlphaFoldDB" id="A0AA39D292"/>
<dbReference type="EMBL" id="JAPDRN010000006">
    <property type="protein sequence ID" value="KAJ9644160.1"/>
    <property type="molecule type" value="Genomic_DNA"/>
</dbReference>
<reference evidence="1" key="1">
    <citation type="submission" date="2022-10" db="EMBL/GenBank/DDBJ databases">
        <title>Culturing micro-colonial fungi from biological soil crusts in the Mojave desert and describing Neophaeococcomyces mojavensis, and introducing the new genera and species Taxawa tesnikishii.</title>
        <authorList>
            <person name="Kurbessoian T."/>
            <person name="Stajich J.E."/>
        </authorList>
    </citation>
    <scope>NUCLEOTIDE SEQUENCE</scope>
    <source>
        <strain evidence="1">TK_35</strain>
    </source>
</reference>
<keyword evidence="2" id="KW-1185">Reference proteome</keyword>
<name>A0AA39D292_9EURO</name>
<proteinExistence type="predicted"/>
<dbReference type="Proteomes" id="UP001172681">
    <property type="component" value="Unassembled WGS sequence"/>
</dbReference>
<organism evidence="1 2">
    <name type="scientific">Knufia peltigerae</name>
    <dbReference type="NCBI Taxonomy" id="1002370"/>
    <lineage>
        <taxon>Eukaryota</taxon>
        <taxon>Fungi</taxon>
        <taxon>Dikarya</taxon>
        <taxon>Ascomycota</taxon>
        <taxon>Pezizomycotina</taxon>
        <taxon>Eurotiomycetes</taxon>
        <taxon>Chaetothyriomycetidae</taxon>
        <taxon>Chaetothyriales</taxon>
        <taxon>Trichomeriaceae</taxon>
        <taxon>Knufia</taxon>
    </lineage>
</organism>
<comment type="caution">
    <text evidence="1">The sequence shown here is derived from an EMBL/GenBank/DDBJ whole genome shotgun (WGS) entry which is preliminary data.</text>
</comment>
<sequence length="430" mass="48591">MSENMNQPSPFRIYAFFAPPRSDHRALPATDDLYDDIDDRPQTINPYEMHLTPPAVSSDDILHSVPSIAQRPPVQANGINTQTVFLHHPPIYYQNIIAPPWMPDVQYFPQGFMQQQILNEALVGTHAGIVPTLGHLMPLQPPALPMHATPNYLPPRMLLPRPPAQLLQGLGQGLGQFQYTGMACHRFDTLPPEVRLKIYGYLFDGAIIEVIPRNMMNVGCQPEAWFSPYKLIENAHTDIIRTSKFFLREAVPSLARATTLKIWQAHHPEEANQDPLRHFPESFLDEVETITVEFNTFVHIDRSWLPKLKQVNLFHDVDSPGGFVDTVHVINCQNCGGANAVVDEAFDGAVHSWRWFQRQFAYLGRREGFTVDMTVTWEVYCEAPGMAKFVFKMDCARNAVVRTQAFIGSQEVGTNSEAQAAQDWIAYSGI</sequence>
<evidence type="ECO:0000313" key="1">
    <source>
        <dbReference type="EMBL" id="KAJ9644160.1"/>
    </source>
</evidence>
<gene>
    <name evidence="1" type="ORF">H2204_001511</name>
</gene>
<protein>
    <submittedName>
        <fullName evidence="1">Uncharacterized protein</fullName>
    </submittedName>
</protein>
<evidence type="ECO:0000313" key="2">
    <source>
        <dbReference type="Proteomes" id="UP001172681"/>
    </source>
</evidence>
<accession>A0AA39D292</accession>